<sequence>MRPMRLAPLAAVLALLPLAAPAQETPSPSSLSRVLSVTGEGHATAKPDLARISLGVSHQAGTAAEAMAMMAEGMQAVLARLTQEGIASSDIRTGQLMLEPAWNYNTPDGNPVMTGFVATQLVDVTVRDLDRVGAVLDAVVQDGANRVNGVTFDLAEPRGALDEARRQAVADARARAELYAEAAGVTLGELISIAESGGFAPLPMYDARGMAAGAEAVPVAPGQMTLTASVAMTWALAD</sequence>
<keyword evidence="1" id="KW-0732">Signal</keyword>
<dbReference type="OrthoDB" id="9813144at2"/>
<dbReference type="PANTHER" id="PTHR34387">
    <property type="entry name" value="SLR1258 PROTEIN"/>
    <property type="match status" value="1"/>
</dbReference>
<dbReference type="Gene3D" id="3.30.70.2970">
    <property type="entry name" value="Protein of unknown function (DUF541), domain 2"/>
    <property type="match status" value="1"/>
</dbReference>
<evidence type="ECO:0000256" key="1">
    <source>
        <dbReference type="SAM" id="SignalP"/>
    </source>
</evidence>
<dbReference type="STRING" id="1123069.ruthe_01311"/>
<dbReference type="AlphaFoldDB" id="S9QYR4"/>
<feature type="chain" id="PRO_5004555445" description="DUF541 domain-containing protein" evidence="1">
    <location>
        <begin position="23"/>
        <end position="238"/>
    </location>
</feature>
<dbReference type="Pfam" id="PF04402">
    <property type="entry name" value="SIMPL"/>
    <property type="match status" value="1"/>
</dbReference>
<dbReference type="HOGENOM" id="CLU_080344_4_0_5"/>
<gene>
    <name evidence="2" type="ORF">ruthe_01311</name>
</gene>
<evidence type="ECO:0008006" key="4">
    <source>
        <dbReference type="Google" id="ProtNLM"/>
    </source>
</evidence>
<dbReference type="Proteomes" id="UP000015346">
    <property type="component" value="Unassembled WGS sequence"/>
</dbReference>
<dbReference type="GO" id="GO:0006974">
    <property type="term" value="P:DNA damage response"/>
    <property type="evidence" value="ECO:0007669"/>
    <property type="project" value="TreeGrafter"/>
</dbReference>
<protein>
    <recommendedName>
        <fullName evidence="4">DUF541 domain-containing protein</fullName>
    </recommendedName>
</protein>
<proteinExistence type="predicted"/>
<evidence type="ECO:0000313" key="2">
    <source>
        <dbReference type="EMBL" id="EPX86496.1"/>
    </source>
</evidence>
<dbReference type="EMBL" id="AOLV01000010">
    <property type="protein sequence ID" value="EPX86496.1"/>
    <property type="molecule type" value="Genomic_DNA"/>
</dbReference>
<evidence type="ECO:0000313" key="3">
    <source>
        <dbReference type="Proteomes" id="UP000015346"/>
    </source>
</evidence>
<name>S9QYR4_9RHOB</name>
<dbReference type="InterPro" id="IPR052022">
    <property type="entry name" value="26kDa_periplasmic_antigen"/>
</dbReference>
<feature type="signal peptide" evidence="1">
    <location>
        <begin position="1"/>
        <end position="22"/>
    </location>
</feature>
<organism evidence="2 3">
    <name type="scientific">Rubellimicrobium thermophilum DSM 16684</name>
    <dbReference type="NCBI Taxonomy" id="1123069"/>
    <lineage>
        <taxon>Bacteria</taxon>
        <taxon>Pseudomonadati</taxon>
        <taxon>Pseudomonadota</taxon>
        <taxon>Alphaproteobacteria</taxon>
        <taxon>Rhodobacterales</taxon>
        <taxon>Roseobacteraceae</taxon>
        <taxon>Rubellimicrobium</taxon>
    </lineage>
</organism>
<dbReference type="InterPro" id="IPR007497">
    <property type="entry name" value="SIMPL/DUF541"/>
</dbReference>
<keyword evidence="3" id="KW-1185">Reference proteome</keyword>
<comment type="caution">
    <text evidence="2">The sequence shown here is derived from an EMBL/GenBank/DDBJ whole genome shotgun (WGS) entry which is preliminary data.</text>
</comment>
<dbReference type="PANTHER" id="PTHR34387:SF1">
    <property type="entry name" value="PERIPLASMIC IMMUNOGENIC PROTEIN"/>
    <property type="match status" value="1"/>
</dbReference>
<dbReference type="Gene3D" id="3.30.110.170">
    <property type="entry name" value="Protein of unknown function (DUF541), domain 1"/>
    <property type="match status" value="1"/>
</dbReference>
<reference evidence="2 3" key="1">
    <citation type="journal article" date="2013" name="Stand. Genomic Sci.">
        <title>Genome sequence of the reddish-pigmented Rubellimicrobium thermophilum type strain (DSM 16684(T)), a member of the Roseobacter clade.</title>
        <authorList>
            <person name="Fiebig A."/>
            <person name="Riedel T."/>
            <person name="Gronow S."/>
            <person name="Petersen J."/>
            <person name="Klenk H.P."/>
            <person name="Goker M."/>
        </authorList>
    </citation>
    <scope>NUCLEOTIDE SEQUENCE [LARGE SCALE GENOMIC DNA]</scope>
    <source>
        <strain evidence="2 3">DSM 16684</strain>
    </source>
</reference>
<accession>S9QYR4</accession>